<dbReference type="EMBL" id="CM044705">
    <property type="protein sequence ID" value="KAI5662078.1"/>
    <property type="molecule type" value="Genomic_DNA"/>
</dbReference>
<name>A0ACC0ARK2_CATRO</name>
<comment type="caution">
    <text evidence="1">The sequence shown here is derived from an EMBL/GenBank/DDBJ whole genome shotgun (WGS) entry which is preliminary data.</text>
</comment>
<evidence type="ECO:0000313" key="2">
    <source>
        <dbReference type="Proteomes" id="UP001060085"/>
    </source>
</evidence>
<dbReference type="Proteomes" id="UP001060085">
    <property type="component" value="Linkage Group LG05"/>
</dbReference>
<sequence length="322" mass="35894">MSDNHENDIDGYSSYNPFYYETSTTAFPFFGGDYTQQQGSSSSYDLSNSSSSFMSFTECLQGSASDYNTLSGAFDHISEAIINDTDNFKDIHHQPPPDPPPTAAAANENSTRTAISCVSSSSSEAAGGGGGVELLEDQSSKSNSTTTTKGCENDQDDKSKKLSKLPRKKGEKKQREPRFAFTTKSEIDHLEDGYRWRKYGQKAVKNSPFPRSYYRCTSQKCSVKKRVERSFQDPSIVITTYEGQHNHHCPATLRGNAAAMIMSSSSSFPSPGFSHNHHQDLLNIPQIPSPYYQTLNQQQQQLPDHYGLFQNMIPPFMHKQEP</sequence>
<accession>A0ACC0ARK2</accession>
<reference evidence="2" key="1">
    <citation type="journal article" date="2023" name="Nat. Plants">
        <title>Single-cell RNA sequencing provides a high-resolution roadmap for understanding the multicellular compartmentation of specialized metabolism.</title>
        <authorList>
            <person name="Sun S."/>
            <person name="Shen X."/>
            <person name="Li Y."/>
            <person name="Li Y."/>
            <person name="Wang S."/>
            <person name="Li R."/>
            <person name="Zhang H."/>
            <person name="Shen G."/>
            <person name="Guo B."/>
            <person name="Wei J."/>
            <person name="Xu J."/>
            <person name="St-Pierre B."/>
            <person name="Chen S."/>
            <person name="Sun C."/>
        </authorList>
    </citation>
    <scope>NUCLEOTIDE SEQUENCE [LARGE SCALE GENOMIC DNA]</scope>
</reference>
<gene>
    <name evidence="1" type="ORF">M9H77_21401</name>
</gene>
<evidence type="ECO:0000313" key="1">
    <source>
        <dbReference type="EMBL" id="KAI5662078.1"/>
    </source>
</evidence>
<proteinExistence type="predicted"/>
<keyword evidence="2" id="KW-1185">Reference proteome</keyword>
<organism evidence="1 2">
    <name type="scientific">Catharanthus roseus</name>
    <name type="common">Madagascar periwinkle</name>
    <name type="synonym">Vinca rosea</name>
    <dbReference type="NCBI Taxonomy" id="4058"/>
    <lineage>
        <taxon>Eukaryota</taxon>
        <taxon>Viridiplantae</taxon>
        <taxon>Streptophyta</taxon>
        <taxon>Embryophyta</taxon>
        <taxon>Tracheophyta</taxon>
        <taxon>Spermatophyta</taxon>
        <taxon>Magnoliopsida</taxon>
        <taxon>eudicotyledons</taxon>
        <taxon>Gunneridae</taxon>
        <taxon>Pentapetalae</taxon>
        <taxon>asterids</taxon>
        <taxon>lamiids</taxon>
        <taxon>Gentianales</taxon>
        <taxon>Apocynaceae</taxon>
        <taxon>Rauvolfioideae</taxon>
        <taxon>Vinceae</taxon>
        <taxon>Catharanthinae</taxon>
        <taxon>Catharanthus</taxon>
    </lineage>
</organism>
<protein>
    <submittedName>
        <fullName evidence="1">Uncharacterized protein</fullName>
    </submittedName>
</protein>